<gene>
    <name evidence="2" type="ORF">SAMN05421827_102206</name>
</gene>
<proteinExistence type="predicted"/>
<dbReference type="AlphaFoldDB" id="A0A1G7Q7H2"/>
<feature type="transmembrane region" description="Helical" evidence="1">
    <location>
        <begin position="43"/>
        <end position="62"/>
    </location>
</feature>
<organism evidence="2 3">
    <name type="scientific">Pedobacter terrae</name>
    <dbReference type="NCBI Taxonomy" id="405671"/>
    <lineage>
        <taxon>Bacteria</taxon>
        <taxon>Pseudomonadati</taxon>
        <taxon>Bacteroidota</taxon>
        <taxon>Sphingobacteriia</taxon>
        <taxon>Sphingobacteriales</taxon>
        <taxon>Sphingobacteriaceae</taxon>
        <taxon>Pedobacter</taxon>
    </lineage>
</organism>
<protein>
    <submittedName>
        <fullName evidence="2">Uncharacterized protein</fullName>
    </submittedName>
</protein>
<reference evidence="3" key="1">
    <citation type="submission" date="2016-10" db="EMBL/GenBank/DDBJ databases">
        <authorList>
            <person name="Varghese N."/>
            <person name="Submissions S."/>
        </authorList>
    </citation>
    <scope>NUCLEOTIDE SEQUENCE [LARGE SCALE GENOMIC DNA]</scope>
    <source>
        <strain evidence="3">DSM 17933</strain>
    </source>
</reference>
<evidence type="ECO:0000256" key="1">
    <source>
        <dbReference type="SAM" id="Phobius"/>
    </source>
</evidence>
<dbReference type="Proteomes" id="UP000199643">
    <property type="component" value="Unassembled WGS sequence"/>
</dbReference>
<sequence>MYRKTHFKPDKALWNEISKEFAIYFARFGNRIRHICEKYPKQIFFTMLGVMLISGILAFTVMRVKKDKPAQLLAGTAAPITQGLGQILGAGQALKKVLELQNEINTVLQKDTLTGADSLIVKDAIDQLEIIHRQLNVK</sequence>
<keyword evidence="1" id="KW-1133">Transmembrane helix</keyword>
<dbReference type="STRING" id="405671.SAMN05421827_102206"/>
<keyword evidence="3" id="KW-1185">Reference proteome</keyword>
<dbReference type="OrthoDB" id="796951at2"/>
<keyword evidence="1" id="KW-0472">Membrane</keyword>
<name>A0A1G7Q7H2_9SPHI</name>
<dbReference type="RefSeq" id="WP_090497107.1">
    <property type="nucleotide sequence ID" value="NZ_FNCH01000002.1"/>
</dbReference>
<evidence type="ECO:0000313" key="2">
    <source>
        <dbReference type="EMBL" id="SDF94482.1"/>
    </source>
</evidence>
<evidence type="ECO:0000313" key="3">
    <source>
        <dbReference type="Proteomes" id="UP000199643"/>
    </source>
</evidence>
<dbReference type="EMBL" id="FNCH01000002">
    <property type="protein sequence ID" value="SDF94482.1"/>
    <property type="molecule type" value="Genomic_DNA"/>
</dbReference>
<keyword evidence="1" id="KW-0812">Transmembrane</keyword>
<accession>A0A1G7Q7H2</accession>